<proteinExistence type="predicted"/>
<evidence type="ECO:0000256" key="2">
    <source>
        <dbReference type="ARBA" id="ARBA00011955"/>
    </source>
</evidence>
<keyword evidence="4" id="KW-0285">Flavoprotein</keyword>
<evidence type="ECO:0000256" key="1">
    <source>
        <dbReference type="ARBA" id="ARBA00001946"/>
    </source>
</evidence>
<dbReference type="PATRIC" id="fig|1423759.3.peg.1980"/>
<evidence type="ECO:0000256" key="10">
    <source>
        <dbReference type="ARBA" id="ARBA00048540"/>
    </source>
</evidence>
<comment type="caution">
    <text evidence="11">The sequence shown here is derived from an EMBL/GenBank/DDBJ whole genome shotgun (WGS) entry which is preliminary data.</text>
</comment>
<protein>
    <recommendedName>
        <fullName evidence="3">FAD:protein FMN transferase</fullName>
        <ecNumber evidence="2">2.7.1.180</ecNumber>
    </recommendedName>
    <alternativeName>
        <fullName evidence="9">Flavin transferase</fullName>
    </alternativeName>
</protein>
<dbReference type="GO" id="GO:0016740">
    <property type="term" value="F:transferase activity"/>
    <property type="evidence" value="ECO:0007669"/>
    <property type="project" value="UniProtKB-KW"/>
</dbReference>
<evidence type="ECO:0000256" key="8">
    <source>
        <dbReference type="ARBA" id="ARBA00022842"/>
    </source>
</evidence>
<dbReference type="Proteomes" id="UP000051448">
    <property type="component" value="Unassembled WGS sequence"/>
</dbReference>
<evidence type="ECO:0000256" key="6">
    <source>
        <dbReference type="ARBA" id="ARBA00022723"/>
    </source>
</evidence>
<evidence type="ECO:0000256" key="5">
    <source>
        <dbReference type="ARBA" id="ARBA00022679"/>
    </source>
</evidence>
<organism evidence="11 12">
    <name type="scientific">Liquorilactobacillus hordei DSM 19519</name>
    <dbReference type="NCBI Taxonomy" id="1423759"/>
    <lineage>
        <taxon>Bacteria</taxon>
        <taxon>Bacillati</taxon>
        <taxon>Bacillota</taxon>
        <taxon>Bacilli</taxon>
        <taxon>Lactobacillales</taxon>
        <taxon>Lactobacillaceae</taxon>
        <taxon>Liquorilactobacillus</taxon>
    </lineage>
</organism>
<dbReference type="RefSeq" id="WP_233419129.1">
    <property type="nucleotide sequence ID" value="NZ_AZDX01000006.1"/>
</dbReference>
<dbReference type="PANTHER" id="PTHR30040">
    <property type="entry name" value="THIAMINE BIOSYNTHESIS LIPOPROTEIN APBE"/>
    <property type="match status" value="1"/>
</dbReference>
<comment type="cofactor">
    <cofactor evidence="1">
        <name>Mg(2+)</name>
        <dbReference type="ChEBI" id="CHEBI:18420"/>
    </cofactor>
</comment>
<dbReference type="AlphaFoldDB" id="A0A0R1MSQ6"/>
<dbReference type="GeneID" id="98310801"/>
<evidence type="ECO:0000313" key="11">
    <source>
        <dbReference type="EMBL" id="KRL07507.1"/>
    </source>
</evidence>
<name>A0A0R1MSQ6_9LACO</name>
<sequence length="266" mass="29746">MEEKKGYQFYDRVINMMNIPFTLTLVCETQMPVVDYWIDHLMTQVQQKLQVVDHIFSPFKQDSLLKKYQAGDLQVMQNTSFHTVFDLAKKAAKTTAGFFDPYYATEFNPTGLVKGWAIEEIFNNLLSPFLRNHPLMIGISLNGGGDLQFATQQGSSFYWEIGIENPSQLDSLSAVYKLKNGAVATSGFSKRGQHIANLTDHSLLQATIVSDSLTWADIWATAALVAGQQNFISLLTKCQLTGLMITSKNIIPFSEGRLADAEKNTI</sequence>
<accession>A0A0R1MSQ6</accession>
<evidence type="ECO:0000256" key="7">
    <source>
        <dbReference type="ARBA" id="ARBA00022827"/>
    </source>
</evidence>
<keyword evidence="5" id="KW-0808">Transferase</keyword>
<dbReference type="EC" id="2.7.1.180" evidence="2"/>
<dbReference type="InterPro" id="IPR003374">
    <property type="entry name" value="ApbE-like_sf"/>
</dbReference>
<evidence type="ECO:0000313" key="12">
    <source>
        <dbReference type="Proteomes" id="UP000051448"/>
    </source>
</evidence>
<keyword evidence="6" id="KW-0479">Metal-binding</keyword>
<dbReference type="Gene3D" id="3.10.520.10">
    <property type="entry name" value="ApbE-like domains"/>
    <property type="match status" value="2"/>
</dbReference>
<dbReference type="PANTHER" id="PTHR30040:SF2">
    <property type="entry name" value="FAD:PROTEIN FMN TRANSFERASE"/>
    <property type="match status" value="1"/>
</dbReference>
<dbReference type="GO" id="GO:0046872">
    <property type="term" value="F:metal ion binding"/>
    <property type="evidence" value="ECO:0007669"/>
    <property type="project" value="UniProtKB-KW"/>
</dbReference>
<gene>
    <name evidence="11" type="ORF">FC92_GL001896</name>
</gene>
<dbReference type="SUPFAM" id="SSF143631">
    <property type="entry name" value="ApbE-like"/>
    <property type="match status" value="1"/>
</dbReference>
<evidence type="ECO:0000256" key="9">
    <source>
        <dbReference type="ARBA" id="ARBA00031306"/>
    </source>
</evidence>
<dbReference type="EMBL" id="AZDX01000006">
    <property type="protein sequence ID" value="KRL07507.1"/>
    <property type="molecule type" value="Genomic_DNA"/>
</dbReference>
<evidence type="ECO:0000256" key="3">
    <source>
        <dbReference type="ARBA" id="ARBA00016337"/>
    </source>
</evidence>
<keyword evidence="8" id="KW-0460">Magnesium</keyword>
<comment type="catalytic activity">
    <reaction evidence="10">
        <text>L-threonyl-[protein] + FAD = FMN-L-threonyl-[protein] + AMP + H(+)</text>
        <dbReference type="Rhea" id="RHEA:36847"/>
        <dbReference type="Rhea" id="RHEA-COMP:11060"/>
        <dbReference type="Rhea" id="RHEA-COMP:11061"/>
        <dbReference type="ChEBI" id="CHEBI:15378"/>
        <dbReference type="ChEBI" id="CHEBI:30013"/>
        <dbReference type="ChEBI" id="CHEBI:57692"/>
        <dbReference type="ChEBI" id="CHEBI:74257"/>
        <dbReference type="ChEBI" id="CHEBI:456215"/>
        <dbReference type="EC" id="2.7.1.180"/>
    </reaction>
</comment>
<evidence type="ECO:0000256" key="4">
    <source>
        <dbReference type="ARBA" id="ARBA00022630"/>
    </source>
</evidence>
<keyword evidence="12" id="KW-1185">Reference proteome</keyword>
<dbReference type="STRING" id="1423759.FC92_GL001896"/>
<reference evidence="11 12" key="1">
    <citation type="journal article" date="2015" name="Genome Announc.">
        <title>Expanding the biotechnology potential of lactobacilli through comparative genomics of 213 strains and associated genera.</title>
        <authorList>
            <person name="Sun Z."/>
            <person name="Harris H.M."/>
            <person name="McCann A."/>
            <person name="Guo C."/>
            <person name="Argimon S."/>
            <person name="Zhang W."/>
            <person name="Yang X."/>
            <person name="Jeffery I.B."/>
            <person name="Cooney J.C."/>
            <person name="Kagawa T.F."/>
            <person name="Liu W."/>
            <person name="Song Y."/>
            <person name="Salvetti E."/>
            <person name="Wrobel A."/>
            <person name="Rasinkangas P."/>
            <person name="Parkhill J."/>
            <person name="Rea M.C."/>
            <person name="O'Sullivan O."/>
            <person name="Ritari J."/>
            <person name="Douillard F.P."/>
            <person name="Paul Ross R."/>
            <person name="Yang R."/>
            <person name="Briner A.E."/>
            <person name="Felis G.E."/>
            <person name="de Vos W.M."/>
            <person name="Barrangou R."/>
            <person name="Klaenhammer T.R."/>
            <person name="Caufield P.W."/>
            <person name="Cui Y."/>
            <person name="Zhang H."/>
            <person name="O'Toole P.W."/>
        </authorList>
    </citation>
    <scope>NUCLEOTIDE SEQUENCE [LARGE SCALE GENOMIC DNA]</scope>
    <source>
        <strain evidence="11 12">DSM 19519</strain>
    </source>
</reference>
<keyword evidence="7" id="KW-0274">FAD</keyword>
<keyword evidence="11" id="KW-0449">Lipoprotein</keyword>
<dbReference type="Pfam" id="PF02424">
    <property type="entry name" value="ApbE"/>
    <property type="match status" value="1"/>
</dbReference>
<dbReference type="InterPro" id="IPR024932">
    <property type="entry name" value="ApbE"/>
</dbReference>